<keyword evidence="2" id="KW-1185">Reference proteome</keyword>
<accession>A0A4R9GAU0</accession>
<dbReference type="OrthoDB" id="330029at2"/>
<proteinExistence type="predicted"/>
<dbReference type="EMBL" id="RQET01000010">
    <property type="protein sequence ID" value="TGK08784.1"/>
    <property type="molecule type" value="Genomic_DNA"/>
</dbReference>
<evidence type="ECO:0000313" key="1">
    <source>
        <dbReference type="EMBL" id="TGK08784.1"/>
    </source>
</evidence>
<name>A0A4R9GAU0_9LEPT</name>
<dbReference type="AlphaFoldDB" id="A0A4R9GAU0"/>
<dbReference type="Proteomes" id="UP000298458">
    <property type="component" value="Unassembled WGS sequence"/>
</dbReference>
<gene>
    <name evidence="1" type="ORF">EHO60_14265</name>
</gene>
<reference evidence="1" key="1">
    <citation type="journal article" date="2019" name="PLoS Negl. Trop. Dis.">
        <title>Revisiting the worldwide diversity of Leptospira species in the environment.</title>
        <authorList>
            <person name="Vincent A.T."/>
            <person name="Schiettekatte O."/>
            <person name="Bourhy P."/>
            <person name="Veyrier F.J."/>
            <person name="Picardeau M."/>
        </authorList>
    </citation>
    <scope>NUCLEOTIDE SEQUENCE [LARGE SCALE GENOMIC DNA]</scope>
    <source>
        <strain evidence="1">SSW15</strain>
    </source>
</reference>
<protein>
    <submittedName>
        <fullName evidence="1">Uncharacterized protein</fullName>
    </submittedName>
</protein>
<evidence type="ECO:0000313" key="2">
    <source>
        <dbReference type="Proteomes" id="UP000298458"/>
    </source>
</evidence>
<sequence>MPFLEKTDWLLKNLHLLPGFFLQPFALDRILSEFDSSDFYSAPVLPPLGMVLPRTVLPLSDQSEFLSKLAANPRIYRWESRNPRFSVPDRKELGKILDSFRNNTVQKRSKSRTRF</sequence>
<comment type="caution">
    <text evidence="1">The sequence shown here is derived from an EMBL/GenBank/DDBJ whole genome shotgun (WGS) entry which is preliminary data.</text>
</comment>
<organism evidence="1 2">
    <name type="scientific">Leptospira fletcheri</name>
    <dbReference type="NCBI Taxonomy" id="2484981"/>
    <lineage>
        <taxon>Bacteria</taxon>
        <taxon>Pseudomonadati</taxon>
        <taxon>Spirochaetota</taxon>
        <taxon>Spirochaetia</taxon>
        <taxon>Leptospirales</taxon>
        <taxon>Leptospiraceae</taxon>
        <taxon>Leptospira</taxon>
    </lineage>
</organism>